<organism evidence="3 4">
    <name type="scientific">Oceanidesulfovibrio indonesiensis</name>
    <dbReference type="NCBI Taxonomy" id="54767"/>
    <lineage>
        <taxon>Bacteria</taxon>
        <taxon>Pseudomonadati</taxon>
        <taxon>Thermodesulfobacteriota</taxon>
        <taxon>Desulfovibrionia</taxon>
        <taxon>Desulfovibrionales</taxon>
        <taxon>Desulfovibrionaceae</taxon>
        <taxon>Oceanidesulfovibrio</taxon>
    </lineage>
</organism>
<evidence type="ECO:0000256" key="1">
    <source>
        <dbReference type="SAM" id="SignalP"/>
    </source>
</evidence>
<dbReference type="RefSeq" id="WP_144301174.1">
    <property type="nucleotide sequence ID" value="NZ_QMIE01000001.1"/>
</dbReference>
<dbReference type="InterPro" id="IPR012938">
    <property type="entry name" value="Glc/Sorbosone_DH"/>
</dbReference>
<feature type="chain" id="PRO_5029826104" evidence="1">
    <location>
        <begin position="36"/>
        <end position="408"/>
    </location>
</feature>
<feature type="signal peptide" evidence="1">
    <location>
        <begin position="1"/>
        <end position="35"/>
    </location>
</feature>
<keyword evidence="1" id="KW-0732">Signal</keyword>
<dbReference type="PANTHER" id="PTHR19328">
    <property type="entry name" value="HEDGEHOG-INTERACTING PROTEIN"/>
    <property type="match status" value="1"/>
</dbReference>
<evidence type="ECO:0000313" key="3">
    <source>
        <dbReference type="EMBL" id="TVM19710.1"/>
    </source>
</evidence>
<dbReference type="Pfam" id="PF07995">
    <property type="entry name" value="GSDH"/>
    <property type="match status" value="1"/>
</dbReference>
<dbReference type="AlphaFoldDB" id="A0A7M3MJ49"/>
<dbReference type="OrthoDB" id="9770043at2"/>
<dbReference type="InterPro" id="IPR011042">
    <property type="entry name" value="6-blade_b-propeller_TolB-like"/>
</dbReference>
<keyword evidence="4" id="KW-1185">Reference proteome</keyword>
<evidence type="ECO:0000313" key="4">
    <source>
        <dbReference type="Proteomes" id="UP000448292"/>
    </source>
</evidence>
<evidence type="ECO:0000259" key="2">
    <source>
        <dbReference type="Pfam" id="PF07995"/>
    </source>
</evidence>
<feature type="domain" description="Glucose/Sorbosone dehydrogenase" evidence="2">
    <location>
        <begin position="70"/>
        <end position="388"/>
    </location>
</feature>
<name>A0A7M3MJ49_9BACT</name>
<dbReference type="SUPFAM" id="SSF50952">
    <property type="entry name" value="Soluble quinoprotein glucose dehydrogenase"/>
    <property type="match status" value="1"/>
</dbReference>
<protein>
    <submittedName>
        <fullName evidence="3">PQQ-dependent sugar dehydrogenase</fullName>
    </submittedName>
</protein>
<proteinExistence type="predicted"/>
<reference evidence="3 4" key="1">
    <citation type="submission" date="2018-06" db="EMBL/GenBank/DDBJ databases">
        <title>Complete genome of Desulfovibrio indonesiensis P37SLT.</title>
        <authorList>
            <person name="Crispim J.S."/>
            <person name="Vidigal P.M.P."/>
            <person name="Silva L.C.F."/>
            <person name="Laguardia C.N."/>
            <person name="Araujo L.C."/>
            <person name="Dias R.S."/>
            <person name="Sousa M.P."/>
            <person name="Paula S.O."/>
            <person name="Silva C."/>
        </authorList>
    </citation>
    <scope>NUCLEOTIDE SEQUENCE [LARGE SCALE GENOMIC DNA]</scope>
    <source>
        <strain evidence="3 4">P37SLT</strain>
    </source>
</reference>
<dbReference type="Gene3D" id="2.120.10.30">
    <property type="entry name" value="TolB, C-terminal domain"/>
    <property type="match status" value="1"/>
</dbReference>
<gene>
    <name evidence="3" type="ORF">DPQ33_00280</name>
</gene>
<dbReference type="EMBL" id="QMIE01000001">
    <property type="protein sequence ID" value="TVM19710.1"/>
    <property type="molecule type" value="Genomic_DNA"/>
</dbReference>
<dbReference type="Proteomes" id="UP000448292">
    <property type="component" value="Unassembled WGS sequence"/>
</dbReference>
<comment type="caution">
    <text evidence="3">The sequence shown here is derived from an EMBL/GenBank/DDBJ whole genome shotgun (WGS) entry which is preliminary data.</text>
</comment>
<sequence length="408" mass="45208">MPHPPVSSKKASHFRIWLALSLAAAILAFPGPAEAYDVWSWLKARVDGNAAETIESDEHAFTVEEVTNGLESPWSMAFIPDGRIFVVERPGRIRIIEEGRMLDEPLTGAPEVFYAGQGGLLDIALHPEFENNRLIYLAYSVSNEQGQATRVSRYTLTEQGLTDEEVVFPGFFVDDNRYKHFGCRIVFGEDGMLYVTLGERGLKEQAQELDSLLGKTLRLTDTGDIPEDNPFVDTEDARPEIFTYGNRNSQGLDVQPGTGLLFASEHGPSWSDAPGGGDEVNIYEAGKNYGWPVIHHRETREGMVSPLLEYTPAIAPSGACFYDGEAFPEWRGSFFFANLVGKNIVRVALNGREVLGQEFLLEDAFGRLRDVEQGPHGHLYVLTSNTDAYGPGDPQGDRLLRLVPAREN</sequence>
<dbReference type="PANTHER" id="PTHR19328:SF75">
    <property type="entry name" value="ALDOSE SUGAR DEHYDROGENASE YLII"/>
    <property type="match status" value="1"/>
</dbReference>
<accession>A0A7M3MJ49</accession>
<dbReference type="InterPro" id="IPR011041">
    <property type="entry name" value="Quinoprot_gluc/sorb_DH_b-prop"/>
</dbReference>